<feature type="chain" id="PRO_5032774861" evidence="2">
    <location>
        <begin position="20"/>
        <end position="242"/>
    </location>
</feature>
<feature type="compositionally biased region" description="Acidic residues" evidence="1">
    <location>
        <begin position="74"/>
        <end position="94"/>
    </location>
</feature>
<gene>
    <name evidence="3" type="ORF">HW115_04550</name>
</gene>
<organism evidence="3 4">
    <name type="scientific">Oceaniferula marina</name>
    <dbReference type="NCBI Taxonomy" id="2748318"/>
    <lineage>
        <taxon>Bacteria</taxon>
        <taxon>Pseudomonadati</taxon>
        <taxon>Verrucomicrobiota</taxon>
        <taxon>Verrucomicrobiia</taxon>
        <taxon>Verrucomicrobiales</taxon>
        <taxon>Verrucomicrobiaceae</taxon>
        <taxon>Oceaniferula</taxon>
    </lineage>
</organism>
<keyword evidence="2" id="KW-0732">Signal</keyword>
<protein>
    <submittedName>
        <fullName evidence="3">Uncharacterized protein</fullName>
    </submittedName>
</protein>
<dbReference type="RefSeq" id="WP_178931369.1">
    <property type="nucleotide sequence ID" value="NZ_JACBAZ010000001.1"/>
</dbReference>
<evidence type="ECO:0000256" key="1">
    <source>
        <dbReference type="SAM" id="MobiDB-lite"/>
    </source>
</evidence>
<evidence type="ECO:0000313" key="3">
    <source>
        <dbReference type="EMBL" id="NWK54866.1"/>
    </source>
</evidence>
<feature type="compositionally biased region" description="Basic and acidic residues" evidence="1">
    <location>
        <begin position="52"/>
        <end position="69"/>
    </location>
</feature>
<evidence type="ECO:0000256" key="2">
    <source>
        <dbReference type="SAM" id="SignalP"/>
    </source>
</evidence>
<accession>A0A851GBR7</accession>
<feature type="signal peptide" evidence="2">
    <location>
        <begin position="1"/>
        <end position="19"/>
    </location>
</feature>
<reference evidence="3 4" key="1">
    <citation type="submission" date="2020-07" db="EMBL/GenBank/DDBJ databases">
        <title>Roseicoccus Jingziensis gen. nov., sp. nov., isolated from coastal seawater.</title>
        <authorList>
            <person name="Feng X."/>
        </authorList>
    </citation>
    <scope>NUCLEOTIDE SEQUENCE [LARGE SCALE GENOMIC DNA]</scope>
    <source>
        <strain evidence="3 4">N1E253</strain>
    </source>
</reference>
<name>A0A851GBR7_9BACT</name>
<dbReference type="Proteomes" id="UP000557872">
    <property type="component" value="Unassembled WGS sequence"/>
</dbReference>
<sequence>MKKSPIIITALLATAGVHAQDGKEPSTADDTQAAPPRAQVIEEDETSAAPDPKTEKTEEPKLVKPKEGSSPEVDPAEAEGVDANAEESSNDETEPVVVPEHEGIQIQVEKVASSSGGTNNGGEIKVYSPFPAKPLDTPPLGWKFVPASSGVDPYRTTVKLSDEKSVDLSITPYVLVPASDGRNVIRIAEPGYRPELTYMQNETIGAILQHSTEEIEHTEKQTSQAINRLQQLLSSLPQTPQP</sequence>
<keyword evidence="4" id="KW-1185">Reference proteome</keyword>
<dbReference type="AlphaFoldDB" id="A0A851GBR7"/>
<comment type="caution">
    <text evidence="3">The sequence shown here is derived from an EMBL/GenBank/DDBJ whole genome shotgun (WGS) entry which is preliminary data.</text>
</comment>
<feature type="region of interest" description="Disordered" evidence="1">
    <location>
        <begin position="15"/>
        <end position="98"/>
    </location>
</feature>
<evidence type="ECO:0000313" key="4">
    <source>
        <dbReference type="Proteomes" id="UP000557872"/>
    </source>
</evidence>
<dbReference type="EMBL" id="JACBAZ010000001">
    <property type="protein sequence ID" value="NWK54866.1"/>
    <property type="molecule type" value="Genomic_DNA"/>
</dbReference>
<proteinExistence type="predicted"/>